<sequence length="167" mass="18851">MKILLNTGIAFLVMIALCGCLSGLKNTKSSPGPADLKSKPLPEPGVNERSKDGQTQLPPVAKGTDSRPEEPPADLRLKDEVNRAALEFAEKNVRDVLHVKTCFSRLDGVWNMMLYVRKKKRVSVQQFIWNKETREWEPTRNAPDLAQEQVEFDLKGELSDEKCFVLK</sequence>
<dbReference type="AlphaFoldDB" id="I4CA57"/>
<organism evidence="2 3">
    <name type="scientific">Desulfomonile tiedjei (strain ATCC 49306 / DSM 6799 / DCB-1)</name>
    <dbReference type="NCBI Taxonomy" id="706587"/>
    <lineage>
        <taxon>Bacteria</taxon>
        <taxon>Pseudomonadati</taxon>
        <taxon>Thermodesulfobacteriota</taxon>
        <taxon>Desulfomonilia</taxon>
        <taxon>Desulfomonilales</taxon>
        <taxon>Desulfomonilaceae</taxon>
        <taxon>Desulfomonile</taxon>
    </lineage>
</organism>
<accession>I4CA57</accession>
<dbReference type="HOGENOM" id="CLU_1591900_0_0_7"/>
<keyword evidence="3" id="KW-1185">Reference proteome</keyword>
<feature type="compositionally biased region" description="Basic and acidic residues" evidence="1">
    <location>
        <begin position="36"/>
        <end position="52"/>
    </location>
</feature>
<reference evidence="3" key="1">
    <citation type="submission" date="2012-06" db="EMBL/GenBank/DDBJ databases">
        <title>Complete sequence of chromosome of Desulfomonile tiedjei DSM 6799.</title>
        <authorList>
            <person name="Lucas S."/>
            <person name="Copeland A."/>
            <person name="Lapidus A."/>
            <person name="Glavina del Rio T."/>
            <person name="Dalin E."/>
            <person name="Tice H."/>
            <person name="Bruce D."/>
            <person name="Goodwin L."/>
            <person name="Pitluck S."/>
            <person name="Peters L."/>
            <person name="Ovchinnikova G."/>
            <person name="Zeytun A."/>
            <person name="Lu M."/>
            <person name="Kyrpides N."/>
            <person name="Mavromatis K."/>
            <person name="Ivanova N."/>
            <person name="Brettin T."/>
            <person name="Detter J.C."/>
            <person name="Han C."/>
            <person name="Larimer F."/>
            <person name="Land M."/>
            <person name="Hauser L."/>
            <person name="Markowitz V."/>
            <person name="Cheng J.-F."/>
            <person name="Hugenholtz P."/>
            <person name="Woyke T."/>
            <person name="Wu D."/>
            <person name="Spring S."/>
            <person name="Schroeder M."/>
            <person name="Brambilla E."/>
            <person name="Klenk H.-P."/>
            <person name="Eisen J.A."/>
        </authorList>
    </citation>
    <scope>NUCLEOTIDE SEQUENCE [LARGE SCALE GENOMIC DNA]</scope>
    <source>
        <strain evidence="3">ATCC 49306 / DSM 6799 / DCB-1</strain>
    </source>
</reference>
<gene>
    <name evidence="2" type="ordered locus">Desti_3806</name>
</gene>
<dbReference type="EMBL" id="CP003360">
    <property type="protein sequence ID" value="AFM26448.1"/>
    <property type="molecule type" value="Genomic_DNA"/>
</dbReference>
<dbReference type="KEGG" id="dti:Desti_3806"/>
<evidence type="ECO:0000313" key="2">
    <source>
        <dbReference type="EMBL" id="AFM26448.1"/>
    </source>
</evidence>
<proteinExistence type="predicted"/>
<dbReference type="PROSITE" id="PS51257">
    <property type="entry name" value="PROKAR_LIPOPROTEIN"/>
    <property type="match status" value="1"/>
</dbReference>
<feature type="region of interest" description="Disordered" evidence="1">
    <location>
        <begin position="28"/>
        <end position="73"/>
    </location>
</feature>
<name>I4CA57_DESTA</name>
<feature type="compositionally biased region" description="Basic and acidic residues" evidence="1">
    <location>
        <begin position="64"/>
        <end position="73"/>
    </location>
</feature>
<protein>
    <recommendedName>
        <fullName evidence="4">Lipoprotein</fullName>
    </recommendedName>
</protein>
<dbReference type="RefSeq" id="WP_014811574.1">
    <property type="nucleotide sequence ID" value="NC_018025.1"/>
</dbReference>
<evidence type="ECO:0008006" key="4">
    <source>
        <dbReference type="Google" id="ProtNLM"/>
    </source>
</evidence>
<dbReference type="Proteomes" id="UP000006055">
    <property type="component" value="Chromosome"/>
</dbReference>
<evidence type="ECO:0000313" key="3">
    <source>
        <dbReference type="Proteomes" id="UP000006055"/>
    </source>
</evidence>
<evidence type="ECO:0000256" key="1">
    <source>
        <dbReference type="SAM" id="MobiDB-lite"/>
    </source>
</evidence>